<sequence>MPAYPPPADLALPDRPDRASAWLDRRMTAVGLTGPLGRDIALAVVVALLTVGLMVLLVSVPAQPRFADLLPPTGALTAAMFALVVLQSLLLGLRRTTPRVCLVLVAALQAVLALLLPLEAVLRGPATAVAAYTCATLLPGRRTVQVVASAALIETAGLLVAATRSGSTAVETTGQIVSGVAVLVAAAFVGAGVATRRRYVELIRVRAAEVIAAQRDRAAAALGRERTRMARELHDIAAHHLSGMVVQAGVVEQLVDRDPERARSTAAALRRQGRRTLRDLRMVVGTLRDPGDESRASSGSHSSHGSRPDDDLPVPGLAELDRLVTEVRGLGTPVELVRHGPVVTPAPIADVTCYRVVQEALANARDHAPGAPVRVTLTGTPGRVVVEIANPAAEAPVPAGVTARGYGLIGMRERAQLVGAEFAAGPTADGGWLVRLAVPVEPDTTGTEDVA</sequence>
<dbReference type="STRING" id="260086.SAMN05216207_100864"/>
<keyword evidence="3" id="KW-0597">Phosphoprotein</keyword>
<keyword evidence="6 12" id="KW-0418">Kinase</keyword>
<evidence type="ECO:0000256" key="5">
    <source>
        <dbReference type="ARBA" id="ARBA00022741"/>
    </source>
</evidence>
<dbReference type="Gene3D" id="1.20.5.1930">
    <property type="match status" value="1"/>
</dbReference>
<gene>
    <name evidence="12" type="ORF">SAMN05216207_100864</name>
</gene>
<comment type="catalytic activity">
    <reaction evidence="1">
        <text>ATP + protein L-histidine = ADP + protein N-phospho-L-histidine.</text>
        <dbReference type="EC" id="2.7.13.3"/>
    </reaction>
</comment>
<evidence type="ECO:0000256" key="3">
    <source>
        <dbReference type="ARBA" id="ARBA00022553"/>
    </source>
</evidence>
<dbReference type="CDD" id="cd16917">
    <property type="entry name" value="HATPase_UhpB-NarQ-NarX-like"/>
    <property type="match status" value="1"/>
</dbReference>
<dbReference type="InterPro" id="IPR036890">
    <property type="entry name" value="HATPase_C_sf"/>
</dbReference>
<dbReference type="Pfam" id="PF07730">
    <property type="entry name" value="HisKA_3"/>
    <property type="match status" value="1"/>
</dbReference>
<dbReference type="InterPro" id="IPR011712">
    <property type="entry name" value="Sig_transdc_His_kin_sub3_dim/P"/>
</dbReference>
<evidence type="ECO:0000256" key="1">
    <source>
        <dbReference type="ARBA" id="ARBA00000085"/>
    </source>
</evidence>
<name>A0A1I4WF47_PSUAM</name>
<evidence type="ECO:0000313" key="12">
    <source>
        <dbReference type="EMBL" id="SFN11599.1"/>
    </source>
</evidence>
<feature type="domain" description="Signal transduction histidine kinase subgroup 3 dimerisation and phosphoacceptor" evidence="11">
    <location>
        <begin position="225"/>
        <end position="291"/>
    </location>
</feature>
<dbReference type="SUPFAM" id="SSF55874">
    <property type="entry name" value="ATPase domain of HSP90 chaperone/DNA topoisomerase II/histidine kinase"/>
    <property type="match status" value="1"/>
</dbReference>
<dbReference type="AlphaFoldDB" id="A0A1I4WF47"/>
<protein>
    <recommendedName>
        <fullName evidence="2">histidine kinase</fullName>
        <ecNumber evidence="2">2.7.13.3</ecNumber>
    </recommendedName>
</protein>
<keyword evidence="10" id="KW-0472">Membrane</keyword>
<reference evidence="12 13" key="1">
    <citation type="submission" date="2016-10" db="EMBL/GenBank/DDBJ databases">
        <authorList>
            <person name="de Groot N.N."/>
        </authorList>
    </citation>
    <scope>NUCLEOTIDE SEQUENCE [LARGE SCALE GENOMIC DNA]</scope>
    <source>
        <strain evidence="12 13">CGMCC 4.1877</strain>
    </source>
</reference>
<evidence type="ECO:0000256" key="8">
    <source>
        <dbReference type="ARBA" id="ARBA00023012"/>
    </source>
</evidence>
<feature type="region of interest" description="Disordered" evidence="9">
    <location>
        <begin position="285"/>
        <end position="315"/>
    </location>
</feature>
<keyword evidence="8" id="KW-0902">Two-component regulatory system</keyword>
<evidence type="ECO:0000256" key="9">
    <source>
        <dbReference type="SAM" id="MobiDB-lite"/>
    </source>
</evidence>
<accession>A0A1I4WF47</accession>
<keyword evidence="4" id="KW-0808">Transferase</keyword>
<dbReference type="GO" id="GO:0046983">
    <property type="term" value="F:protein dimerization activity"/>
    <property type="evidence" value="ECO:0007669"/>
    <property type="project" value="InterPro"/>
</dbReference>
<dbReference type="GO" id="GO:0000155">
    <property type="term" value="F:phosphorelay sensor kinase activity"/>
    <property type="evidence" value="ECO:0007669"/>
    <property type="project" value="InterPro"/>
</dbReference>
<feature type="transmembrane region" description="Helical" evidence="10">
    <location>
        <begin position="176"/>
        <end position="194"/>
    </location>
</feature>
<dbReference type="GO" id="GO:0016020">
    <property type="term" value="C:membrane"/>
    <property type="evidence" value="ECO:0007669"/>
    <property type="project" value="InterPro"/>
</dbReference>
<keyword evidence="7" id="KW-0067">ATP-binding</keyword>
<dbReference type="EC" id="2.7.13.3" evidence="2"/>
<evidence type="ECO:0000256" key="2">
    <source>
        <dbReference type="ARBA" id="ARBA00012438"/>
    </source>
</evidence>
<dbReference type="GO" id="GO:0005524">
    <property type="term" value="F:ATP binding"/>
    <property type="evidence" value="ECO:0007669"/>
    <property type="project" value="UniProtKB-KW"/>
</dbReference>
<feature type="compositionally biased region" description="Low complexity" evidence="9">
    <location>
        <begin position="296"/>
        <end position="305"/>
    </location>
</feature>
<dbReference type="OrthoDB" id="227596at2"/>
<dbReference type="Gene3D" id="3.30.565.10">
    <property type="entry name" value="Histidine kinase-like ATPase, C-terminal domain"/>
    <property type="match status" value="1"/>
</dbReference>
<proteinExistence type="predicted"/>
<evidence type="ECO:0000259" key="11">
    <source>
        <dbReference type="Pfam" id="PF07730"/>
    </source>
</evidence>
<evidence type="ECO:0000256" key="10">
    <source>
        <dbReference type="SAM" id="Phobius"/>
    </source>
</evidence>
<dbReference type="RefSeq" id="WP_093340697.1">
    <property type="nucleotide sequence ID" value="NZ_FOUY01000008.1"/>
</dbReference>
<evidence type="ECO:0000256" key="7">
    <source>
        <dbReference type="ARBA" id="ARBA00022840"/>
    </source>
</evidence>
<feature type="transmembrane region" description="Helical" evidence="10">
    <location>
        <begin position="100"/>
        <end position="118"/>
    </location>
</feature>
<keyword evidence="5" id="KW-0547">Nucleotide-binding</keyword>
<feature type="transmembrane region" description="Helical" evidence="10">
    <location>
        <begin position="74"/>
        <end position="93"/>
    </location>
</feature>
<keyword evidence="10" id="KW-1133">Transmembrane helix</keyword>
<dbReference type="InterPro" id="IPR050482">
    <property type="entry name" value="Sensor_HK_TwoCompSys"/>
</dbReference>
<keyword evidence="10" id="KW-0812">Transmembrane</keyword>
<dbReference type="EMBL" id="FOUY01000008">
    <property type="protein sequence ID" value="SFN11599.1"/>
    <property type="molecule type" value="Genomic_DNA"/>
</dbReference>
<keyword evidence="13" id="KW-1185">Reference proteome</keyword>
<organism evidence="12 13">
    <name type="scientific">Pseudonocardia ammonioxydans</name>
    <dbReference type="NCBI Taxonomy" id="260086"/>
    <lineage>
        <taxon>Bacteria</taxon>
        <taxon>Bacillati</taxon>
        <taxon>Actinomycetota</taxon>
        <taxon>Actinomycetes</taxon>
        <taxon>Pseudonocardiales</taxon>
        <taxon>Pseudonocardiaceae</taxon>
        <taxon>Pseudonocardia</taxon>
    </lineage>
</organism>
<evidence type="ECO:0000313" key="13">
    <source>
        <dbReference type="Proteomes" id="UP000199614"/>
    </source>
</evidence>
<feature type="transmembrane region" description="Helical" evidence="10">
    <location>
        <begin position="40"/>
        <end position="62"/>
    </location>
</feature>
<dbReference type="PANTHER" id="PTHR24421:SF10">
    <property type="entry name" value="NITRATE_NITRITE SENSOR PROTEIN NARQ"/>
    <property type="match status" value="1"/>
</dbReference>
<dbReference type="PANTHER" id="PTHR24421">
    <property type="entry name" value="NITRATE/NITRITE SENSOR PROTEIN NARX-RELATED"/>
    <property type="match status" value="1"/>
</dbReference>
<evidence type="ECO:0000256" key="4">
    <source>
        <dbReference type="ARBA" id="ARBA00022679"/>
    </source>
</evidence>
<dbReference type="Proteomes" id="UP000199614">
    <property type="component" value="Unassembled WGS sequence"/>
</dbReference>
<evidence type="ECO:0000256" key="6">
    <source>
        <dbReference type="ARBA" id="ARBA00022777"/>
    </source>
</evidence>